<evidence type="ECO:0000313" key="8">
    <source>
        <dbReference type="Ensembl" id="ENSLACP00000020366.1"/>
    </source>
</evidence>
<feature type="region of interest" description="Disordered" evidence="7">
    <location>
        <begin position="120"/>
        <end position="159"/>
    </location>
</feature>
<reference evidence="8" key="3">
    <citation type="submission" date="2025-09" db="UniProtKB">
        <authorList>
            <consortium name="Ensembl"/>
        </authorList>
    </citation>
    <scope>IDENTIFICATION</scope>
</reference>
<accession>H3BEP5</accession>
<keyword evidence="6" id="KW-0539">Nucleus</keyword>
<gene>
    <name evidence="8" type="primary">C12orf43</name>
</gene>
<dbReference type="OMA" id="WDCTALA"/>
<evidence type="ECO:0000256" key="2">
    <source>
        <dbReference type="ARBA" id="ARBA00008632"/>
    </source>
</evidence>
<dbReference type="EMBL" id="AFYH01006447">
    <property type="status" value="NOT_ANNOTATED_CDS"/>
    <property type="molecule type" value="Genomic_DNA"/>
</dbReference>
<evidence type="ECO:0000256" key="6">
    <source>
        <dbReference type="ARBA" id="ARBA00023242"/>
    </source>
</evidence>
<evidence type="ECO:0000256" key="5">
    <source>
        <dbReference type="ARBA" id="ARBA00022687"/>
    </source>
</evidence>
<dbReference type="Pfam" id="PF23999">
    <property type="entry name" value="CUSTOS"/>
    <property type="match status" value="1"/>
</dbReference>
<organism evidence="8 9">
    <name type="scientific">Latimeria chalumnae</name>
    <name type="common">Coelacanth</name>
    <dbReference type="NCBI Taxonomy" id="7897"/>
    <lineage>
        <taxon>Eukaryota</taxon>
        <taxon>Metazoa</taxon>
        <taxon>Chordata</taxon>
        <taxon>Craniata</taxon>
        <taxon>Vertebrata</taxon>
        <taxon>Euteleostomi</taxon>
        <taxon>Coelacanthiformes</taxon>
        <taxon>Coelacanthidae</taxon>
        <taxon>Latimeria</taxon>
    </lineage>
</organism>
<protein>
    <recommendedName>
        <fullName evidence="3">Protein CUSTOS</fullName>
    </recommendedName>
</protein>
<keyword evidence="5" id="KW-0879">Wnt signaling pathway</keyword>
<reference evidence="8" key="2">
    <citation type="submission" date="2025-08" db="UniProtKB">
        <authorList>
            <consortium name="Ensembl"/>
        </authorList>
    </citation>
    <scope>IDENTIFICATION</scope>
</reference>
<dbReference type="Ensembl" id="ENSLACT00000020506.1">
    <property type="protein sequence ID" value="ENSLACP00000020366.1"/>
    <property type="gene ID" value="ENSLACG00000017895.1"/>
</dbReference>
<feature type="region of interest" description="Disordered" evidence="7">
    <location>
        <begin position="1"/>
        <end position="76"/>
    </location>
</feature>
<evidence type="ECO:0000256" key="1">
    <source>
        <dbReference type="ARBA" id="ARBA00004259"/>
    </source>
</evidence>
<feature type="region of interest" description="Disordered" evidence="7">
    <location>
        <begin position="172"/>
        <end position="270"/>
    </location>
</feature>
<dbReference type="FunCoup" id="H3BEP5">
    <property type="interactions" value="809"/>
</dbReference>
<keyword evidence="4" id="KW-0217">Developmental protein</keyword>
<dbReference type="GeneTree" id="ENSGT00390000010771"/>
<comment type="similarity">
    <text evidence="2">Belongs to the CUSTOS family.</text>
</comment>
<feature type="compositionally biased region" description="Polar residues" evidence="7">
    <location>
        <begin position="172"/>
        <end position="181"/>
    </location>
</feature>
<dbReference type="AlphaFoldDB" id="H3BEP5"/>
<comment type="subcellular location">
    <subcellularLocation>
        <location evidence="1">Nucleus envelope</location>
    </subcellularLocation>
</comment>
<dbReference type="HOGENOM" id="CLU_092827_0_0_1"/>
<feature type="compositionally biased region" description="Basic residues" evidence="7">
    <location>
        <begin position="245"/>
        <end position="256"/>
    </location>
</feature>
<evidence type="ECO:0000256" key="3">
    <source>
        <dbReference type="ARBA" id="ARBA00013465"/>
    </source>
</evidence>
<dbReference type="InterPro" id="IPR026694">
    <property type="entry name" value="CUSTOS"/>
</dbReference>
<dbReference type="GO" id="GO:0030178">
    <property type="term" value="P:negative regulation of Wnt signaling pathway"/>
    <property type="evidence" value="ECO:0007669"/>
    <property type="project" value="TreeGrafter"/>
</dbReference>
<reference evidence="9" key="1">
    <citation type="submission" date="2011-08" db="EMBL/GenBank/DDBJ databases">
        <title>The draft genome of Latimeria chalumnae.</title>
        <authorList>
            <person name="Di Palma F."/>
            <person name="Alfoldi J."/>
            <person name="Johnson J."/>
            <person name="Berlin A."/>
            <person name="Gnerre S."/>
            <person name="Jaffe D."/>
            <person name="MacCallum I."/>
            <person name="Young S."/>
            <person name="Walker B.J."/>
            <person name="Lander E."/>
            <person name="Lindblad-Toh K."/>
        </authorList>
    </citation>
    <scope>NUCLEOTIDE SEQUENCE [LARGE SCALE GENOMIC DNA]</scope>
    <source>
        <strain evidence="9">Wild caught</strain>
    </source>
</reference>
<dbReference type="EMBL" id="AFYH01006448">
    <property type="status" value="NOT_ANNOTATED_CDS"/>
    <property type="molecule type" value="Genomic_DNA"/>
</dbReference>
<dbReference type="STRING" id="7897.ENSLACP00000020366"/>
<sequence length="282" mass="30874">MAAPVCSAASSDSEGSEELERLREATWDFGTSGEGAIGSEGPKKNKAKTRVPSVRASLRQKTDVHEHDGNELQTTPEFRAHVAKKLGALLDSFIAIPEDSPEQVQASMLAEGTSDEGFRLFSTSVAGDHGKLESPPPVKRQLPSSSSNSDSEEEWQKFKEAAVSSTDILQFSTLPSLHQGSKQVKDQEEVKTKKKKKKKQKKKKPLENAEEEKPVNGEQGPEGMGELLEGAQEQADLDSNLQSLTKKKKKKRKKRRLQEVNYSPPPLKTPLHTIIAVPLGEG</sequence>
<name>H3BEP5_LATCH</name>
<dbReference type="GO" id="GO:0005635">
    <property type="term" value="C:nuclear envelope"/>
    <property type="evidence" value="ECO:0007669"/>
    <property type="project" value="UniProtKB-SubCell"/>
</dbReference>
<dbReference type="Proteomes" id="UP000008672">
    <property type="component" value="Unassembled WGS sequence"/>
</dbReference>
<dbReference type="eggNOG" id="ENOG502S3AI">
    <property type="taxonomic scope" value="Eukaryota"/>
</dbReference>
<evidence type="ECO:0000313" key="9">
    <source>
        <dbReference type="Proteomes" id="UP000008672"/>
    </source>
</evidence>
<dbReference type="Bgee" id="ENSLACG00000017895">
    <property type="expression patterns" value="Expressed in pharyngeal gill and 6 other cell types or tissues"/>
</dbReference>
<feature type="compositionally biased region" description="Basic and acidic residues" evidence="7">
    <location>
        <begin position="205"/>
        <end position="215"/>
    </location>
</feature>
<evidence type="ECO:0000256" key="7">
    <source>
        <dbReference type="SAM" id="MobiDB-lite"/>
    </source>
</evidence>
<dbReference type="GO" id="GO:0060061">
    <property type="term" value="P:Spemann organizer formation"/>
    <property type="evidence" value="ECO:0007669"/>
    <property type="project" value="TreeGrafter"/>
</dbReference>
<dbReference type="GO" id="GO:0016055">
    <property type="term" value="P:Wnt signaling pathway"/>
    <property type="evidence" value="ECO:0007669"/>
    <property type="project" value="UniProtKB-KW"/>
</dbReference>
<feature type="compositionally biased region" description="Basic residues" evidence="7">
    <location>
        <begin position="192"/>
        <end position="204"/>
    </location>
</feature>
<proteinExistence type="inferred from homology"/>
<evidence type="ECO:0000256" key="4">
    <source>
        <dbReference type="ARBA" id="ARBA00022473"/>
    </source>
</evidence>
<dbReference type="PANTHER" id="PTHR14482">
    <property type="entry name" value="CHROMOSOME 12 ORF 43 HOMOLOG"/>
    <property type="match status" value="1"/>
</dbReference>
<feature type="compositionally biased region" description="Basic and acidic residues" evidence="7">
    <location>
        <begin position="60"/>
        <end position="70"/>
    </location>
</feature>
<keyword evidence="9" id="KW-1185">Reference proteome</keyword>
<dbReference type="InParanoid" id="H3BEP5"/>
<dbReference type="PANTHER" id="PTHR14482:SF0">
    <property type="entry name" value="PROTEIN CUSTOS"/>
    <property type="match status" value="1"/>
</dbReference>